<evidence type="ECO:0000313" key="3">
    <source>
        <dbReference type="Proteomes" id="UP000735302"/>
    </source>
</evidence>
<dbReference type="Proteomes" id="UP000735302">
    <property type="component" value="Unassembled WGS sequence"/>
</dbReference>
<reference evidence="2 3" key="1">
    <citation type="journal article" date="2021" name="Elife">
        <title>Chloroplast acquisition without the gene transfer in kleptoplastic sea slugs, Plakobranchus ocellatus.</title>
        <authorList>
            <person name="Maeda T."/>
            <person name="Takahashi S."/>
            <person name="Yoshida T."/>
            <person name="Shimamura S."/>
            <person name="Takaki Y."/>
            <person name="Nagai Y."/>
            <person name="Toyoda A."/>
            <person name="Suzuki Y."/>
            <person name="Arimoto A."/>
            <person name="Ishii H."/>
            <person name="Satoh N."/>
            <person name="Nishiyama T."/>
            <person name="Hasebe M."/>
            <person name="Maruyama T."/>
            <person name="Minagawa J."/>
            <person name="Obokata J."/>
            <person name="Shigenobu S."/>
        </authorList>
    </citation>
    <scope>NUCLEOTIDE SEQUENCE [LARGE SCALE GENOMIC DNA]</scope>
</reference>
<dbReference type="EMBL" id="BLXT01005122">
    <property type="protein sequence ID" value="GFO20046.1"/>
    <property type="molecule type" value="Genomic_DNA"/>
</dbReference>
<evidence type="ECO:0000256" key="1">
    <source>
        <dbReference type="SAM" id="MobiDB-lite"/>
    </source>
</evidence>
<proteinExistence type="predicted"/>
<sequence length="302" mass="34107">MAARYLLNLFSKVKKEDDSGRSETSTQKMDEILDSREQEFVDKVEKYVSEVKAAMKDETAETAGKMFHSAMTVLNQDLPDPACQERERQTRHYESDISEEMKVLKEKPNASEKQMRESQKEAQKNVSPVELQVSVSADSTRNNVLRLTRIFMGLKSQVKPLDPEIIKSSIDLSEVSTENCEAVKGLRKLLALLREKNQRSKICNAIKSLYNLQALSRQKNQAAAAATPPLTAPIASALSRLLKDVSELSWDPTGRDFSVTQYSCDDMVHSFFRNTYCFGNFLLFDPSICSNHAANFLSMSRD</sequence>
<protein>
    <submittedName>
        <fullName evidence="2">Uncharacterized protein</fullName>
    </submittedName>
</protein>
<accession>A0AAV4BHW5</accession>
<feature type="region of interest" description="Disordered" evidence="1">
    <location>
        <begin position="80"/>
        <end position="127"/>
    </location>
</feature>
<comment type="caution">
    <text evidence="2">The sequence shown here is derived from an EMBL/GenBank/DDBJ whole genome shotgun (WGS) entry which is preliminary data.</text>
</comment>
<evidence type="ECO:0000313" key="2">
    <source>
        <dbReference type="EMBL" id="GFO20046.1"/>
    </source>
</evidence>
<gene>
    <name evidence="2" type="ORF">PoB_004655100</name>
</gene>
<keyword evidence="3" id="KW-1185">Reference proteome</keyword>
<name>A0AAV4BHW5_9GAST</name>
<dbReference type="AlphaFoldDB" id="A0AAV4BHW5"/>
<feature type="compositionally biased region" description="Basic and acidic residues" evidence="1">
    <location>
        <begin position="83"/>
        <end position="123"/>
    </location>
</feature>
<organism evidence="2 3">
    <name type="scientific">Plakobranchus ocellatus</name>
    <dbReference type="NCBI Taxonomy" id="259542"/>
    <lineage>
        <taxon>Eukaryota</taxon>
        <taxon>Metazoa</taxon>
        <taxon>Spiralia</taxon>
        <taxon>Lophotrochozoa</taxon>
        <taxon>Mollusca</taxon>
        <taxon>Gastropoda</taxon>
        <taxon>Heterobranchia</taxon>
        <taxon>Euthyneura</taxon>
        <taxon>Panpulmonata</taxon>
        <taxon>Sacoglossa</taxon>
        <taxon>Placobranchoidea</taxon>
        <taxon>Plakobranchidae</taxon>
        <taxon>Plakobranchus</taxon>
    </lineage>
</organism>